<keyword evidence="2" id="KW-0456">Lyase</keyword>
<comment type="caution">
    <text evidence="5">The sequence shown here is derived from an EMBL/GenBank/DDBJ whole genome shotgun (WGS) entry which is preliminary data.</text>
</comment>
<dbReference type="EMBL" id="VWRS01000004">
    <property type="protein sequence ID" value="KAA5825212.1"/>
    <property type="molecule type" value="Genomic_DNA"/>
</dbReference>
<dbReference type="GO" id="GO:0016829">
    <property type="term" value="F:lyase activity"/>
    <property type="evidence" value="ECO:0007669"/>
    <property type="project" value="UniProtKB-KW"/>
</dbReference>
<dbReference type="InterPro" id="IPR008979">
    <property type="entry name" value="Galactose-bd-like_sf"/>
</dbReference>
<organism evidence="5 8">
    <name type="scientific">Algibacter amylolyticus</name>
    <dbReference type="NCBI Taxonomy" id="1608400"/>
    <lineage>
        <taxon>Bacteria</taxon>
        <taxon>Pseudomonadati</taxon>
        <taxon>Bacteroidota</taxon>
        <taxon>Flavobacteriia</taxon>
        <taxon>Flavobacteriales</taxon>
        <taxon>Flavobacteriaceae</taxon>
        <taxon>Algibacter</taxon>
    </lineage>
</organism>
<name>A0A5M7B7B6_9FLAO</name>
<dbReference type="Pfam" id="PF03422">
    <property type="entry name" value="CBM_6"/>
    <property type="match status" value="2"/>
</dbReference>
<dbReference type="RefSeq" id="WP_144116244.1">
    <property type="nucleotide sequence ID" value="NZ_JACHGE010000005.1"/>
</dbReference>
<evidence type="ECO:0000313" key="5">
    <source>
        <dbReference type="EMBL" id="KAA5825212.1"/>
    </source>
</evidence>
<protein>
    <submittedName>
        <fullName evidence="5">Carbohydrate-binding protein</fullName>
    </submittedName>
</protein>
<proteinExistence type="predicted"/>
<dbReference type="Proteomes" id="UP000322315">
    <property type="component" value="Unassembled WGS sequence"/>
</dbReference>
<keyword evidence="1 3" id="KW-0732">Signal</keyword>
<reference evidence="6 7" key="2">
    <citation type="submission" date="2019-07" db="EMBL/GenBank/DDBJ databases">
        <title>Algibacter marinivivus sp. nov., isolated from the surface of a marine red alga.</title>
        <authorList>
            <person name="Zhong X."/>
            <person name="Xu W."/>
            <person name="Zhang Y."/>
            <person name="Zhang Q."/>
            <person name="Du Z."/>
        </authorList>
    </citation>
    <scope>NUCLEOTIDE SEQUENCE [LARGE SCALE GENOMIC DNA]</scope>
    <source>
        <strain evidence="6 7">RU-4-M-4</strain>
    </source>
</reference>
<evidence type="ECO:0000313" key="8">
    <source>
        <dbReference type="Proteomes" id="UP000322315"/>
    </source>
</evidence>
<dbReference type="SUPFAM" id="SSF49785">
    <property type="entry name" value="Galactose-binding domain-like"/>
    <property type="match status" value="2"/>
</dbReference>
<gene>
    <name evidence="5" type="ORF">F2B50_08470</name>
    <name evidence="6" type="ORF">FPF71_08470</name>
</gene>
<dbReference type="Gene3D" id="1.50.10.100">
    <property type="entry name" value="Chondroitin AC/alginate lyase"/>
    <property type="match status" value="1"/>
</dbReference>
<dbReference type="Proteomes" id="UP000315145">
    <property type="component" value="Unassembled WGS sequence"/>
</dbReference>
<sequence>MTKIIKIRLVFILVLLLNVTNSFAQLTHPGGWFLDEDLKLIRTKVAAGEEPWISGWNAIKDIHAGVDYTATVSPTITDKTALSKQGHAAYVLTMKWVASGDIAYANTAKAIIDDWVNTVQNFNVESETLTLSVASGHMANAAEILAWGFNGEANWSAINIKNAQDWFQNIVYPITSTGPNRSLNWGTSCVSGNMSLAIFCDNTTMFNDAIDAYKFGFTDTNDGCAGVTQYIINEDGQCYESGRDQVHTQGGIAHLVEPALIAWNQGVDLVSYSNDRIVAGMEYTAKYNLDYDVSWTSNIPNPCNNNAWTNGISDDGRGDFSPIYYMAAKLFKLTGKDHPYTAEVVASSGYAPEFTNTSHPGMGTMAFVIDENPGDPISGFDSNGLPTYNMNELPMTIEAENFDYLVLNGQDKTYNDHTNFNEGGQYRTDENVDIESLTGGDYNITSIKNGEWLLYTVNVSTNGIYSIDINYAADNSNGAIKFNLDGEDLTSNVSVPFGAPNSTGLTDWQDFNVISGVRLSKGVQVLKVLFNGEDDAFKLNNFTVSLVKADPEETNLIQAEDYTAMNGIRTETTGDVDGGLNVGYIDPGDWMEYQVDIANSGIFTLNYRVASKNGGGSVEVLVDGETQGTTGISPTGGWQAYTTLSTTLSLSSGSHTIRLNALSGGWNINWIQLVLKEVESLSQESFNKNNEIQLYPNPVSNNLTVLMPISKFSQYTIFDISGRVNKQGIITNDMQKLNIDLSHFSKGLYLITLKGNQITKTFKLVKE</sequence>
<dbReference type="InterPro" id="IPR006584">
    <property type="entry name" value="Cellulose-bd_IV"/>
</dbReference>
<evidence type="ECO:0000256" key="2">
    <source>
        <dbReference type="ARBA" id="ARBA00023239"/>
    </source>
</evidence>
<dbReference type="Gene3D" id="2.60.120.260">
    <property type="entry name" value="Galactose-binding domain-like"/>
    <property type="match status" value="2"/>
</dbReference>
<accession>A0A5M7B7B6</accession>
<feature type="signal peptide" evidence="3">
    <location>
        <begin position="1"/>
        <end position="24"/>
    </location>
</feature>
<dbReference type="AlphaFoldDB" id="A0A5M7B7B6"/>
<evidence type="ECO:0000256" key="1">
    <source>
        <dbReference type="ARBA" id="ARBA00022729"/>
    </source>
</evidence>
<dbReference type="EMBL" id="VMBF01000004">
    <property type="protein sequence ID" value="TSJ77706.1"/>
    <property type="molecule type" value="Genomic_DNA"/>
</dbReference>
<dbReference type="InterPro" id="IPR026444">
    <property type="entry name" value="Secre_tail"/>
</dbReference>
<evidence type="ECO:0000259" key="4">
    <source>
        <dbReference type="PROSITE" id="PS51175"/>
    </source>
</evidence>
<evidence type="ECO:0000313" key="6">
    <source>
        <dbReference type="EMBL" id="TSJ77706.1"/>
    </source>
</evidence>
<evidence type="ECO:0000313" key="7">
    <source>
        <dbReference type="Proteomes" id="UP000315145"/>
    </source>
</evidence>
<dbReference type="InterPro" id="IPR005084">
    <property type="entry name" value="CBM6"/>
</dbReference>
<feature type="chain" id="PRO_5024359412" evidence="3">
    <location>
        <begin position="25"/>
        <end position="767"/>
    </location>
</feature>
<dbReference type="OrthoDB" id="954626at2"/>
<dbReference type="InterPro" id="IPR008397">
    <property type="entry name" value="Alginate_lyase_dom"/>
</dbReference>
<dbReference type="NCBIfam" id="TIGR04183">
    <property type="entry name" value="Por_Secre_tail"/>
    <property type="match status" value="1"/>
</dbReference>
<dbReference type="InterPro" id="IPR008929">
    <property type="entry name" value="Chondroitin_lyas"/>
</dbReference>
<reference evidence="5" key="3">
    <citation type="submission" date="2019-09" db="EMBL/GenBank/DDBJ databases">
        <authorList>
            <person name="Zhang D.-C."/>
        </authorList>
    </citation>
    <scope>NUCLEOTIDE SEQUENCE</scope>
    <source>
        <strain evidence="5">RU-4-M-4</strain>
    </source>
</reference>
<evidence type="ECO:0000256" key="3">
    <source>
        <dbReference type="SAM" id="SignalP"/>
    </source>
</evidence>
<reference evidence="5 8" key="1">
    <citation type="journal article" date="2015" name="Int. J. Syst. Evol. Microbiol.">
        <title>Algibacter amylolyticus sp. nov., isolated from intertidal sediment.</title>
        <authorList>
            <person name="Zhang D.C."/>
            <person name="Wu J."/>
            <person name="Neuner K."/>
            <person name="Yao J."/>
            <person name="Margesin R."/>
        </authorList>
    </citation>
    <scope>NUCLEOTIDE SEQUENCE [LARGE SCALE GENOMIC DNA]</scope>
    <source>
        <strain evidence="5 8">RU-4-M-4</strain>
    </source>
</reference>
<dbReference type="Pfam" id="PF18962">
    <property type="entry name" value="Por_Secre_tail"/>
    <property type="match status" value="1"/>
</dbReference>
<feature type="domain" description="CBM6" evidence="4">
    <location>
        <begin position="413"/>
        <end position="545"/>
    </location>
</feature>
<dbReference type="SMART" id="SM00606">
    <property type="entry name" value="CBD_IV"/>
    <property type="match status" value="2"/>
</dbReference>
<dbReference type="GO" id="GO:0030246">
    <property type="term" value="F:carbohydrate binding"/>
    <property type="evidence" value="ECO:0007669"/>
    <property type="project" value="InterPro"/>
</dbReference>
<dbReference type="PROSITE" id="PS51175">
    <property type="entry name" value="CBM6"/>
    <property type="match status" value="2"/>
</dbReference>
<dbReference type="SUPFAM" id="SSF48230">
    <property type="entry name" value="Chondroitin AC/alginate lyase"/>
    <property type="match status" value="1"/>
</dbReference>
<dbReference type="Pfam" id="PF05426">
    <property type="entry name" value="Alginate_lyase"/>
    <property type="match status" value="1"/>
</dbReference>
<feature type="domain" description="CBM6" evidence="4">
    <location>
        <begin position="555"/>
        <end position="674"/>
    </location>
</feature>
<dbReference type="GO" id="GO:0042597">
    <property type="term" value="C:periplasmic space"/>
    <property type="evidence" value="ECO:0007669"/>
    <property type="project" value="InterPro"/>
</dbReference>
<dbReference type="CDD" id="cd04080">
    <property type="entry name" value="CBM6_cellulase-like"/>
    <property type="match status" value="2"/>
</dbReference>
<keyword evidence="7" id="KW-1185">Reference proteome</keyword>